<dbReference type="Proteomes" id="UP000170217">
    <property type="component" value="Segment"/>
</dbReference>
<name>A0A0K0PX07_9ADEN</name>
<dbReference type="Pfam" id="PF05385">
    <property type="entry name" value="Adeno_E4"/>
    <property type="match status" value="1"/>
</dbReference>
<accession>A0A0K0PX07</accession>
<dbReference type="EMBL" id="KT069550">
    <property type="protein sequence ID" value="AKQ98394.1"/>
    <property type="molecule type" value="Genomic_DNA"/>
</dbReference>
<protein>
    <submittedName>
        <fullName evidence="1">ORF4</fullName>
    </submittedName>
</protein>
<evidence type="ECO:0000313" key="2">
    <source>
        <dbReference type="Proteomes" id="UP000170217"/>
    </source>
</evidence>
<proteinExistence type="predicted"/>
<reference evidence="1 2" key="1">
    <citation type="journal article" date="2015" name="J. Gen. Virol.">
        <title>Phylogenomic evidence for recombination of adenoviruses in wild gorillas.</title>
        <authorList>
            <person name="Hoppe E."/>
            <person name="Pauly M."/>
            <person name="Robbins M."/>
            <person name="Gray M."/>
            <person name="Kujirakwinja D."/>
            <person name="Nishuli R."/>
            <person name="Boji Mungu-Akonkwa D.D."/>
            <person name="Leendertz F.H."/>
            <person name="Ehlers B."/>
        </authorList>
    </citation>
    <scope>NUCLEOTIDE SEQUENCE [LARGE SCALE GENOMIC DNA]</scope>
    <source>
        <strain evidence="1">DRC Kahuzi Gorilla beringei graueri 6759</strain>
    </source>
</reference>
<organism evidence="1 2">
    <name type="scientific">Human mastadenovirus B</name>
    <dbReference type="NCBI Taxonomy" id="108098"/>
    <lineage>
        <taxon>Viruses</taxon>
        <taxon>Varidnaviria</taxon>
        <taxon>Bamfordvirae</taxon>
        <taxon>Preplasmiviricota</taxon>
        <taxon>Polisuviricotina</taxon>
        <taxon>Pharingeaviricetes</taxon>
        <taxon>Rowavirales</taxon>
        <taxon>Adenoviridae</taxon>
        <taxon>Mastadenovirus</taxon>
        <taxon>Mastadenovirus blackbeardi</taxon>
    </lineage>
</organism>
<sequence length="127" mass="14659">MVLPSLPPPPLIETQANCIAWLGIALSTVNDFIRAIRYDGVFMTTEAEDVLTNLREWLYFNYHTERARRRDRRRREVCCAKTRFCAAKYENVRKSLHYNEVAGTLDIVRQAPTLHQGSSQEGPFTTL</sequence>
<dbReference type="InterPro" id="IPR008680">
    <property type="entry name" value="M_adenovirusE4"/>
</dbReference>
<evidence type="ECO:0000313" key="1">
    <source>
        <dbReference type="EMBL" id="AKQ98394.1"/>
    </source>
</evidence>